<organism evidence="2 3">
    <name type="scientific">Puccinia graminis f. sp. tritici</name>
    <dbReference type="NCBI Taxonomy" id="56615"/>
    <lineage>
        <taxon>Eukaryota</taxon>
        <taxon>Fungi</taxon>
        <taxon>Dikarya</taxon>
        <taxon>Basidiomycota</taxon>
        <taxon>Pucciniomycotina</taxon>
        <taxon>Pucciniomycetes</taxon>
        <taxon>Pucciniales</taxon>
        <taxon>Pucciniaceae</taxon>
        <taxon>Puccinia</taxon>
    </lineage>
</organism>
<proteinExistence type="predicted"/>
<name>A0A5B0LKS4_PUCGR</name>
<evidence type="ECO:0000313" key="2">
    <source>
        <dbReference type="EMBL" id="KAA1064493.1"/>
    </source>
</evidence>
<dbReference type="EMBL" id="VSWC01000197">
    <property type="protein sequence ID" value="KAA1064493.1"/>
    <property type="molecule type" value="Genomic_DNA"/>
</dbReference>
<sequence>MFSANWIQRSHYFLYAVIAMTLLPSVQLLESHPHSIVRRYRGNEPIKTCSLLFTLNGPDGHSRCQTADKSVYSCDFRDCPHFNVPNGFSLRECRAIQTPTAKPFGKAKEVQPFFYKDEGSSIEARDASDTYYECSSQANKYRRLSCNSCLLVSKGS</sequence>
<reference evidence="2 3" key="1">
    <citation type="submission" date="2019-05" db="EMBL/GenBank/DDBJ databases">
        <title>Emergence of the Ug99 lineage of the wheat stem rust pathogen through somatic hybridization.</title>
        <authorList>
            <person name="Li F."/>
            <person name="Upadhyaya N.M."/>
            <person name="Sperschneider J."/>
            <person name="Matny O."/>
            <person name="Nguyen-Phuc H."/>
            <person name="Mago R."/>
            <person name="Raley C."/>
            <person name="Miller M.E."/>
            <person name="Silverstein K.A.T."/>
            <person name="Henningsen E."/>
            <person name="Hirsch C.D."/>
            <person name="Visser B."/>
            <person name="Pretorius Z.A."/>
            <person name="Steffenson B.J."/>
            <person name="Schwessinger B."/>
            <person name="Dodds P.N."/>
            <person name="Figueroa M."/>
        </authorList>
    </citation>
    <scope>NUCLEOTIDE SEQUENCE [LARGE SCALE GENOMIC DNA]</scope>
    <source>
        <strain evidence="2">21-0</strain>
    </source>
</reference>
<dbReference type="Proteomes" id="UP000324748">
    <property type="component" value="Unassembled WGS sequence"/>
</dbReference>
<keyword evidence="3" id="KW-1185">Reference proteome</keyword>
<keyword evidence="1" id="KW-1133">Transmembrane helix</keyword>
<dbReference type="OrthoDB" id="10268791at2759"/>
<keyword evidence="1" id="KW-0472">Membrane</keyword>
<feature type="transmembrane region" description="Helical" evidence="1">
    <location>
        <begin position="12"/>
        <end position="29"/>
    </location>
</feature>
<gene>
    <name evidence="2" type="ORF">PGT21_005217</name>
</gene>
<evidence type="ECO:0000313" key="3">
    <source>
        <dbReference type="Proteomes" id="UP000324748"/>
    </source>
</evidence>
<evidence type="ECO:0000256" key="1">
    <source>
        <dbReference type="SAM" id="Phobius"/>
    </source>
</evidence>
<protein>
    <submittedName>
        <fullName evidence="2">Uncharacterized protein</fullName>
    </submittedName>
</protein>
<comment type="caution">
    <text evidence="2">The sequence shown here is derived from an EMBL/GenBank/DDBJ whole genome shotgun (WGS) entry which is preliminary data.</text>
</comment>
<dbReference type="AlphaFoldDB" id="A0A5B0LKS4"/>
<accession>A0A5B0LKS4</accession>
<keyword evidence="1" id="KW-0812">Transmembrane</keyword>